<dbReference type="GO" id="GO:0006895">
    <property type="term" value="P:Golgi to endosome transport"/>
    <property type="evidence" value="ECO:0007669"/>
    <property type="project" value="EnsemblFungi"/>
</dbReference>
<feature type="transmembrane region" description="Helical" evidence="10">
    <location>
        <begin position="125"/>
        <end position="146"/>
    </location>
</feature>
<evidence type="ECO:0000256" key="9">
    <source>
        <dbReference type="SAM" id="MobiDB-lite"/>
    </source>
</evidence>
<feature type="transmembrane region" description="Helical" evidence="10">
    <location>
        <begin position="101"/>
        <end position="119"/>
    </location>
</feature>
<keyword evidence="12" id="KW-1185">Reference proteome</keyword>
<dbReference type="PANTHER" id="PTHR12952">
    <property type="entry name" value="SYS1"/>
    <property type="match status" value="1"/>
</dbReference>
<evidence type="ECO:0008006" key="13">
    <source>
        <dbReference type="Google" id="ProtNLM"/>
    </source>
</evidence>
<feature type="transmembrane region" description="Helical" evidence="10">
    <location>
        <begin position="68"/>
        <end position="94"/>
    </location>
</feature>
<protein>
    <recommendedName>
        <fullName evidence="13">Integral membrane protein</fullName>
    </recommendedName>
</protein>
<dbReference type="Proteomes" id="UP000016931">
    <property type="component" value="Unassembled WGS sequence"/>
</dbReference>
<dbReference type="HOGENOM" id="CLU_081382_0_0_1"/>
<dbReference type="AlphaFoldDB" id="M3C7A1"/>
<feature type="region of interest" description="Disordered" evidence="9">
    <location>
        <begin position="182"/>
        <end position="210"/>
    </location>
</feature>
<evidence type="ECO:0000256" key="3">
    <source>
        <dbReference type="ARBA" id="ARBA00022448"/>
    </source>
</evidence>
<dbReference type="GO" id="GO:0005829">
    <property type="term" value="C:cytosol"/>
    <property type="evidence" value="ECO:0007669"/>
    <property type="project" value="GOC"/>
</dbReference>
<dbReference type="OMA" id="EYEMVGM"/>
<dbReference type="Pfam" id="PF09801">
    <property type="entry name" value="SYS1"/>
    <property type="match status" value="1"/>
</dbReference>
<name>M3C7A1_SPHMS</name>
<dbReference type="eggNOG" id="KOG4697">
    <property type="taxonomic scope" value="Eukaryota"/>
</dbReference>
<gene>
    <name evidence="11" type="ORF">SEPMUDRAFT_131673</name>
</gene>
<dbReference type="STRING" id="692275.M3C7A1"/>
<dbReference type="GO" id="GO:0000139">
    <property type="term" value="C:Golgi membrane"/>
    <property type="evidence" value="ECO:0007669"/>
    <property type="project" value="UniProtKB-SubCell"/>
</dbReference>
<dbReference type="EMBL" id="KB456261">
    <property type="protein sequence ID" value="EMF16141.1"/>
    <property type="molecule type" value="Genomic_DNA"/>
</dbReference>
<dbReference type="InterPro" id="IPR019185">
    <property type="entry name" value="Integral_membrane_SYS1-rel"/>
</dbReference>
<evidence type="ECO:0000256" key="6">
    <source>
        <dbReference type="ARBA" id="ARBA00022989"/>
    </source>
</evidence>
<evidence type="ECO:0000313" key="11">
    <source>
        <dbReference type="EMBL" id="EMF16141.1"/>
    </source>
</evidence>
<evidence type="ECO:0000256" key="7">
    <source>
        <dbReference type="ARBA" id="ARBA00023034"/>
    </source>
</evidence>
<keyword evidence="6 10" id="KW-1133">Transmembrane helix</keyword>
<evidence type="ECO:0000256" key="5">
    <source>
        <dbReference type="ARBA" id="ARBA00022927"/>
    </source>
</evidence>
<evidence type="ECO:0000256" key="1">
    <source>
        <dbReference type="ARBA" id="ARBA00004653"/>
    </source>
</evidence>
<dbReference type="PANTHER" id="PTHR12952:SF0">
    <property type="entry name" value="PROTEIN SYS1 HOMOLOG"/>
    <property type="match status" value="1"/>
</dbReference>
<keyword evidence="7" id="KW-0333">Golgi apparatus</keyword>
<evidence type="ECO:0000256" key="4">
    <source>
        <dbReference type="ARBA" id="ARBA00022692"/>
    </source>
</evidence>
<comment type="similarity">
    <text evidence="2">Belongs to the SYS1 family.</text>
</comment>
<keyword evidence="8 10" id="KW-0472">Membrane</keyword>
<dbReference type="GO" id="GO:0005802">
    <property type="term" value="C:trans-Golgi network"/>
    <property type="evidence" value="ECO:0007669"/>
    <property type="project" value="EnsemblFungi"/>
</dbReference>
<feature type="transmembrane region" description="Helical" evidence="10">
    <location>
        <begin position="21"/>
        <end position="48"/>
    </location>
</feature>
<evidence type="ECO:0000313" key="12">
    <source>
        <dbReference type="Proteomes" id="UP000016931"/>
    </source>
</evidence>
<evidence type="ECO:0000256" key="2">
    <source>
        <dbReference type="ARBA" id="ARBA00008160"/>
    </source>
</evidence>
<keyword evidence="4 10" id="KW-0812">Transmembrane</keyword>
<dbReference type="RefSeq" id="XP_016764262.1">
    <property type="nucleotide sequence ID" value="XM_016902441.1"/>
</dbReference>
<dbReference type="GO" id="GO:0043001">
    <property type="term" value="P:Golgi to plasma membrane protein transport"/>
    <property type="evidence" value="ECO:0007669"/>
    <property type="project" value="EnsemblFungi"/>
</dbReference>
<accession>M3C7A1</accession>
<dbReference type="OrthoDB" id="542931at2759"/>
<reference evidence="11 12" key="1">
    <citation type="journal article" date="2012" name="PLoS Pathog.">
        <title>Diverse lifestyles and strategies of plant pathogenesis encoded in the genomes of eighteen Dothideomycetes fungi.</title>
        <authorList>
            <person name="Ohm R.A."/>
            <person name="Feau N."/>
            <person name="Henrissat B."/>
            <person name="Schoch C.L."/>
            <person name="Horwitz B.A."/>
            <person name="Barry K.W."/>
            <person name="Condon B.J."/>
            <person name="Copeland A.C."/>
            <person name="Dhillon B."/>
            <person name="Glaser F."/>
            <person name="Hesse C.N."/>
            <person name="Kosti I."/>
            <person name="LaButti K."/>
            <person name="Lindquist E.A."/>
            <person name="Lucas S."/>
            <person name="Salamov A.A."/>
            <person name="Bradshaw R.E."/>
            <person name="Ciuffetti L."/>
            <person name="Hamelin R.C."/>
            <person name="Kema G.H.J."/>
            <person name="Lawrence C."/>
            <person name="Scott J.A."/>
            <person name="Spatafora J.W."/>
            <person name="Turgeon B.G."/>
            <person name="de Wit P.J.G.M."/>
            <person name="Zhong S."/>
            <person name="Goodwin S.B."/>
            <person name="Grigoriev I.V."/>
        </authorList>
    </citation>
    <scope>NUCLEOTIDE SEQUENCE [LARGE SCALE GENOMIC DNA]</scope>
    <source>
        <strain evidence="11 12">SO2202</strain>
    </source>
</reference>
<dbReference type="GeneID" id="27899578"/>
<evidence type="ECO:0000256" key="8">
    <source>
        <dbReference type="ARBA" id="ARBA00023136"/>
    </source>
</evidence>
<keyword evidence="5" id="KW-0653">Protein transport</keyword>
<evidence type="ECO:0000256" key="10">
    <source>
        <dbReference type="SAM" id="Phobius"/>
    </source>
</evidence>
<comment type="subcellular location">
    <subcellularLocation>
        <location evidence="1">Golgi apparatus membrane</location>
        <topology evidence="1">Multi-pass membrane protein</topology>
    </subcellularLocation>
</comment>
<keyword evidence="3" id="KW-0813">Transport</keyword>
<proteinExistence type="inferred from homology"/>
<organism evidence="11 12">
    <name type="scientific">Sphaerulina musiva (strain SO2202)</name>
    <name type="common">Poplar stem canker fungus</name>
    <name type="synonym">Septoria musiva</name>
    <dbReference type="NCBI Taxonomy" id="692275"/>
    <lineage>
        <taxon>Eukaryota</taxon>
        <taxon>Fungi</taxon>
        <taxon>Dikarya</taxon>
        <taxon>Ascomycota</taxon>
        <taxon>Pezizomycotina</taxon>
        <taxon>Dothideomycetes</taxon>
        <taxon>Dothideomycetidae</taxon>
        <taxon>Mycosphaerellales</taxon>
        <taxon>Mycosphaerellaceae</taxon>
        <taxon>Sphaerulina</taxon>
    </lineage>
</organism>
<dbReference type="GO" id="GO:0034067">
    <property type="term" value="P:protein localization to Golgi apparatus"/>
    <property type="evidence" value="ECO:0007669"/>
    <property type="project" value="EnsemblFungi"/>
</dbReference>
<sequence length="210" mass="23115">MPTLRRRRPPRPGALADLSPLRILTQILFLQLFYYGIAIVLIVFITLVEGEHVQPGMIFDWSYLRGDVTTGWTLGLCWMLDSLGMVIPILLLIARSKLVPDFALTIHFINLVITALYTRSIPSTLAWWVLQIFSAGLMISLGMWACQWRELRPMAFGGRSKDTTSGAASANVAPELEAGEGYEMGERRGGGKDGAGTYEMVGLASKDHGG</sequence>